<organism evidence="2 3">
    <name type="scientific">Marchantia polymorpha subsp. ruderalis</name>
    <dbReference type="NCBI Taxonomy" id="1480154"/>
    <lineage>
        <taxon>Eukaryota</taxon>
        <taxon>Viridiplantae</taxon>
        <taxon>Streptophyta</taxon>
        <taxon>Embryophyta</taxon>
        <taxon>Marchantiophyta</taxon>
        <taxon>Marchantiopsida</taxon>
        <taxon>Marchantiidae</taxon>
        <taxon>Marchantiales</taxon>
        <taxon>Marchantiaceae</taxon>
        <taxon>Marchantia</taxon>
    </lineage>
</organism>
<proteinExistence type="predicted"/>
<accession>A0A176VH57</accession>
<evidence type="ECO:0000313" key="2">
    <source>
        <dbReference type="EMBL" id="OAE19671.1"/>
    </source>
</evidence>
<dbReference type="Proteomes" id="UP000077202">
    <property type="component" value="Unassembled WGS sequence"/>
</dbReference>
<feature type="compositionally biased region" description="Basic and acidic residues" evidence="1">
    <location>
        <begin position="91"/>
        <end position="103"/>
    </location>
</feature>
<reference evidence="2" key="1">
    <citation type="submission" date="2016-03" db="EMBL/GenBank/DDBJ databases">
        <title>Mechanisms controlling the formation of the plant cell surface in tip-growing cells are functionally conserved among land plants.</title>
        <authorList>
            <person name="Honkanen S."/>
            <person name="Jones V.A."/>
            <person name="Morieri G."/>
            <person name="Champion C."/>
            <person name="Hetherington A.J."/>
            <person name="Kelly S."/>
            <person name="Saint-Marcoux D."/>
            <person name="Proust H."/>
            <person name="Prescott H."/>
            <person name="Dolan L."/>
        </authorList>
    </citation>
    <scope>NUCLEOTIDE SEQUENCE [LARGE SCALE GENOMIC DNA]</scope>
    <source>
        <tissue evidence="2">Whole gametophyte</tissue>
    </source>
</reference>
<protein>
    <submittedName>
        <fullName evidence="2">Uncharacterized protein</fullName>
    </submittedName>
</protein>
<comment type="caution">
    <text evidence="2">The sequence shown here is derived from an EMBL/GenBank/DDBJ whole genome shotgun (WGS) entry which is preliminary data.</text>
</comment>
<name>A0A176VH57_MARPO</name>
<evidence type="ECO:0000313" key="3">
    <source>
        <dbReference type="Proteomes" id="UP000077202"/>
    </source>
</evidence>
<dbReference type="AlphaFoldDB" id="A0A176VH57"/>
<evidence type="ECO:0000256" key="1">
    <source>
        <dbReference type="SAM" id="MobiDB-lite"/>
    </source>
</evidence>
<sequence length="114" mass="12796">MITTSRAASKYGLTVWISKKAFRAERKLKAGAAEPTLVKAKWGSGRITGRYCRRRAGEEHREGPRVLDLSGRVVVEENSSRDYNESIPRADGAKTDHEPQVKEGRRKKECPSLL</sequence>
<gene>
    <name evidence="2" type="ORF">AXG93_1847s1330</name>
</gene>
<keyword evidence="3" id="KW-1185">Reference proteome</keyword>
<feature type="region of interest" description="Disordered" evidence="1">
    <location>
        <begin position="77"/>
        <end position="114"/>
    </location>
</feature>
<dbReference type="EMBL" id="LVLJ01003800">
    <property type="protein sequence ID" value="OAE19671.1"/>
    <property type="molecule type" value="Genomic_DNA"/>
</dbReference>